<feature type="region of interest" description="Disordered" evidence="1">
    <location>
        <begin position="96"/>
        <end position="163"/>
    </location>
</feature>
<gene>
    <name evidence="2" type="ORF">CP373A1_12925</name>
</gene>
<sequence length="211" mass="22613">MDKGKIILRKFKTIGISVLLFFVGATVAVIGSPTPDGYTELLNEKNALTESIEEQGSELSNKEKEIADLLVLKDDLKLKEKEALAKKEEALAKAEEEKKAQEAEEKRKQEEAQKLQASQNKTPTNVTTNSGGNSNAGTSNKKPAAPSKPQDTTQSGGNTAVEPIGKMVWKTATGKKYHSINNCGKTNSSKATQVTLDAAKSAGLTPCSKCF</sequence>
<accession>A0A1B8RMI7</accession>
<name>A0A1B8RMI7_9CLOT</name>
<dbReference type="AlphaFoldDB" id="A0A1B8RMI7"/>
<organism evidence="2 3">
    <name type="scientific">Clostridium paraputrificum</name>
    <dbReference type="NCBI Taxonomy" id="29363"/>
    <lineage>
        <taxon>Bacteria</taxon>
        <taxon>Bacillati</taxon>
        <taxon>Bacillota</taxon>
        <taxon>Clostridia</taxon>
        <taxon>Eubacteriales</taxon>
        <taxon>Clostridiaceae</taxon>
        <taxon>Clostridium</taxon>
    </lineage>
</organism>
<feature type="compositionally biased region" description="Basic and acidic residues" evidence="1">
    <location>
        <begin position="96"/>
        <end position="113"/>
    </location>
</feature>
<evidence type="ECO:0000313" key="3">
    <source>
        <dbReference type="Proteomes" id="UP000092714"/>
    </source>
</evidence>
<dbReference type="EMBL" id="MAPZ01000025">
    <property type="protein sequence ID" value="OBY09998.1"/>
    <property type="molecule type" value="Genomic_DNA"/>
</dbReference>
<dbReference type="Proteomes" id="UP000092714">
    <property type="component" value="Unassembled WGS sequence"/>
</dbReference>
<feature type="compositionally biased region" description="Low complexity" evidence="1">
    <location>
        <begin position="114"/>
        <end position="140"/>
    </location>
</feature>
<feature type="compositionally biased region" description="Polar residues" evidence="1">
    <location>
        <begin position="149"/>
        <end position="158"/>
    </location>
</feature>
<protein>
    <submittedName>
        <fullName evidence="2">Uncharacterized protein</fullName>
    </submittedName>
</protein>
<dbReference type="OrthoDB" id="1864143at2"/>
<dbReference type="RefSeq" id="WP_065254672.1">
    <property type="nucleotide sequence ID" value="NZ_JADMPW010000015.1"/>
</dbReference>
<comment type="caution">
    <text evidence="2">The sequence shown here is derived from an EMBL/GenBank/DDBJ whole genome shotgun (WGS) entry which is preliminary data.</text>
</comment>
<reference evidence="2 3" key="1">
    <citation type="submission" date="2016-06" db="EMBL/GenBank/DDBJ databases">
        <authorList>
            <person name="Kjaerup R.B."/>
            <person name="Dalgaard T.S."/>
            <person name="Juul-Madsen H.R."/>
        </authorList>
    </citation>
    <scope>NUCLEOTIDE SEQUENCE [LARGE SCALE GENOMIC DNA]</scope>
    <source>
        <strain evidence="2 3">373-A1</strain>
    </source>
</reference>
<evidence type="ECO:0000313" key="2">
    <source>
        <dbReference type="EMBL" id="OBY09998.1"/>
    </source>
</evidence>
<keyword evidence="3" id="KW-1185">Reference proteome</keyword>
<evidence type="ECO:0000256" key="1">
    <source>
        <dbReference type="SAM" id="MobiDB-lite"/>
    </source>
</evidence>
<proteinExistence type="predicted"/>